<accession>A0ABN1IDH9</accession>
<dbReference type="InterPro" id="IPR041698">
    <property type="entry name" value="Methyltransf_25"/>
</dbReference>
<dbReference type="Proteomes" id="UP001501523">
    <property type="component" value="Unassembled WGS sequence"/>
</dbReference>
<organism evidence="2 3">
    <name type="scientific">Dokdonella soli</name>
    <dbReference type="NCBI Taxonomy" id="529810"/>
    <lineage>
        <taxon>Bacteria</taxon>
        <taxon>Pseudomonadati</taxon>
        <taxon>Pseudomonadota</taxon>
        <taxon>Gammaproteobacteria</taxon>
        <taxon>Lysobacterales</taxon>
        <taxon>Rhodanobacteraceae</taxon>
        <taxon>Dokdonella</taxon>
    </lineage>
</organism>
<gene>
    <name evidence="2" type="ORF">GCM10009105_08820</name>
</gene>
<keyword evidence="3" id="KW-1185">Reference proteome</keyword>
<evidence type="ECO:0000259" key="1">
    <source>
        <dbReference type="Pfam" id="PF13649"/>
    </source>
</evidence>
<reference evidence="2 3" key="1">
    <citation type="journal article" date="2019" name="Int. J. Syst. Evol. Microbiol.">
        <title>The Global Catalogue of Microorganisms (GCM) 10K type strain sequencing project: providing services to taxonomists for standard genome sequencing and annotation.</title>
        <authorList>
            <consortium name="The Broad Institute Genomics Platform"/>
            <consortium name="The Broad Institute Genome Sequencing Center for Infectious Disease"/>
            <person name="Wu L."/>
            <person name="Ma J."/>
        </authorList>
    </citation>
    <scope>NUCLEOTIDE SEQUENCE [LARGE SCALE GENOMIC DNA]</scope>
    <source>
        <strain evidence="2 3">JCM 15421</strain>
    </source>
</reference>
<evidence type="ECO:0000313" key="2">
    <source>
        <dbReference type="EMBL" id="GAA0708871.1"/>
    </source>
</evidence>
<sequence length="389" mass="42667">MDQTDERRLDELRSMCADERYLEVVLRHCPSIDPIIGRGRFNANIHPCDQMLLHSLRHHRDAGAAFSQYFSIALQQYASARQIMTILFGADAARIDVLDFACGYGRLLRFLGLAMPTSHIWASELQADAVAFVADAFGVQTIASHADPAQFTPGRQFDFIWVASLFSHLPEPLFHAWLAKLVSLLTPRGVLCFSVRDAALLPVGETLPSSGIAYAERSENAELDADIYGTTYADEAFVRRALHAATHDARPLHRLPRALANEQDLYVVAADPQRDLSTLAAFRRGPWGWLDRRSLSDSGQLALQGWAASLDDGAVECVEIDIDGRIHRCATGISRPDVAAAFADARLVDAGWEFRHTLDADTRAVRIAVSACAGHGESALLYVGTVCVG</sequence>
<dbReference type="RefSeq" id="WP_343787571.1">
    <property type="nucleotide sequence ID" value="NZ_BAAAEU010000004.1"/>
</dbReference>
<feature type="domain" description="Methyltransferase" evidence="1">
    <location>
        <begin position="97"/>
        <end position="189"/>
    </location>
</feature>
<protein>
    <recommendedName>
        <fullName evidence="1">Methyltransferase domain-containing protein</fullName>
    </recommendedName>
</protein>
<dbReference type="SUPFAM" id="SSF53335">
    <property type="entry name" value="S-adenosyl-L-methionine-dependent methyltransferases"/>
    <property type="match status" value="1"/>
</dbReference>
<dbReference type="Pfam" id="PF13649">
    <property type="entry name" value="Methyltransf_25"/>
    <property type="match status" value="1"/>
</dbReference>
<name>A0ABN1IDH9_9GAMM</name>
<dbReference type="CDD" id="cd02440">
    <property type="entry name" value="AdoMet_MTases"/>
    <property type="match status" value="1"/>
</dbReference>
<dbReference type="Gene3D" id="3.40.50.150">
    <property type="entry name" value="Vaccinia Virus protein VP39"/>
    <property type="match status" value="1"/>
</dbReference>
<comment type="caution">
    <text evidence="2">The sequence shown here is derived from an EMBL/GenBank/DDBJ whole genome shotgun (WGS) entry which is preliminary data.</text>
</comment>
<dbReference type="InterPro" id="IPR029063">
    <property type="entry name" value="SAM-dependent_MTases_sf"/>
</dbReference>
<proteinExistence type="predicted"/>
<evidence type="ECO:0000313" key="3">
    <source>
        <dbReference type="Proteomes" id="UP001501523"/>
    </source>
</evidence>
<dbReference type="EMBL" id="BAAAEU010000004">
    <property type="protein sequence ID" value="GAA0708871.1"/>
    <property type="molecule type" value="Genomic_DNA"/>
</dbReference>